<sequence>MKINYGIISTAAIGKRFIGAVRANGGSVTAAASRSLDRARAFCQENNIEKAYGSYEELYQDPEITVVYITTINREHFHEMEQALNYGKHVLCEKPFTLSKSQAKEIFQLAKEKGLFVMEMQKSLFLPVTDLIKTYIDSGMLGKLHQVNMSASFQSPKASWMHEKDQGGVVYGSASYTFEYLDYLLEPADVIVQALGTRGKTGVQDSVSFNIKMDDVLISSRISMRGPAESFAVFYFEKGFIKTNEYWKADRCEVHTDQGVELIERTVDFEMKYELAHAEKCIRQGLTESPVMMAERTLRCCGLVDQVMESLDQQ</sequence>
<dbReference type="PANTHER" id="PTHR22604:SF105">
    <property type="entry name" value="TRANS-1,2-DIHYDROBENZENE-1,2-DIOL DEHYDROGENASE"/>
    <property type="match status" value="1"/>
</dbReference>
<dbReference type="EMBL" id="JPME01000008">
    <property type="protein sequence ID" value="KEZ90965.1"/>
    <property type="molecule type" value="Genomic_DNA"/>
</dbReference>
<dbReference type="PANTHER" id="PTHR22604">
    <property type="entry name" value="OXIDOREDUCTASES"/>
    <property type="match status" value="1"/>
</dbReference>
<keyword evidence="6" id="KW-1185">Reference proteome</keyword>
<dbReference type="SUPFAM" id="SSF55347">
    <property type="entry name" value="Glyceraldehyde-3-phosphate dehydrogenase-like, C-terminal domain"/>
    <property type="match status" value="1"/>
</dbReference>
<dbReference type="RefSeq" id="WP_038279072.1">
    <property type="nucleotide sequence ID" value="NZ_JPME01000008.1"/>
</dbReference>
<dbReference type="InterPro" id="IPR036291">
    <property type="entry name" value="NAD(P)-bd_dom_sf"/>
</dbReference>
<feature type="domain" description="GFO/IDH/MocA-like oxidoreductase" evidence="4">
    <location>
        <begin position="132"/>
        <end position="241"/>
    </location>
</feature>
<evidence type="ECO:0000259" key="4">
    <source>
        <dbReference type="Pfam" id="PF22725"/>
    </source>
</evidence>
<dbReference type="InterPro" id="IPR055170">
    <property type="entry name" value="GFO_IDH_MocA-like_dom"/>
</dbReference>
<keyword evidence="2" id="KW-0560">Oxidoreductase</keyword>
<reference evidence="5 6" key="1">
    <citation type="submission" date="2014-07" db="EMBL/GenBank/DDBJ databases">
        <title>Draft genome of Clostridium celerecrescens 152B isolated from sediments associated with methane hydrate from Krishna Godavari basin.</title>
        <authorList>
            <person name="Honkalas V.S."/>
            <person name="Dabir A.P."/>
            <person name="Arora P."/>
            <person name="Dhakephalkar P.K."/>
        </authorList>
    </citation>
    <scope>NUCLEOTIDE SEQUENCE [LARGE SCALE GENOMIC DNA]</scope>
    <source>
        <strain evidence="5 6">152B</strain>
    </source>
</reference>
<name>A0A084JPT1_9FIRM</name>
<dbReference type="Pfam" id="PF22725">
    <property type="entry name" value="GFO_IDH_MocA_C3"/>
    <property type="match status" value="1"/>
</dbReference>
<dbReference type="Proteomes" id="UP000028525">
    <property type="component" value="Unassembled WGS sequence"/>
</dbReference>
<dbReference type="OrthoDB" id="9783105at2"/>
<dbReference type="InterPro" id="IPR050984">
    <property type="entry name" value="Gfo/Idh/MocA_domain"/>
</dbReference>
<dbReference type="Pfam" id="PF01408">
    <property type="entry name" value="GFO_IDH_MocA"/>
    <property type="match status" value="1"/>
</dbReference>
<dbReference type="Gene3D" id="3.40.50.720">
    <property type="entry name" value="NAD(P)-binding Rossmann-like Domain"/>
    <property type="match status" value="1"/>
</dbReference>
<evidence type="ECO:0000313" key="6">
    <source>
        <dbReference type="Proteomes" id="UP000028525"/>
    </source>
</evidence>
<dbReference type="GO" id="GO:0000166">
    <property type="term" value="F:nucleotide binding"/>
    <property type="evidence" value="ECO:0007669"/>
    <property type="project" value="InterPro"/>
</dbReference>
<evidence type="ECO:0000313" key="5">
    <source>
        <dbReference type="EMBL" id="KEZ90965.1"/>
    </source>
</evidence>
<evidence type="ECO:0000256" key="2">
    <source>
        <dbReference type="ARBA" id="ARBA00023002"/>
    </source>
</evidence>
<gene>
    <name evidence="5" type="ORF">IO98_06200</name>
</gene>
<feature type="domain" description="Gfo/Idh/MocA-like oxidoreductase N-terminal" evidence="3">
    <location>
        <begin position="3"/>
        <end position="118"/>
    </location>
</feature>
<dbReference type="InterPro" id="IPR000683">
    <property type="entry name" value="Gfo/Idh/MocA-like_OxRdtase_N"/>
</dbReference>
<comment type="caution">
    <text evidence="5">The sequence shown here is derived from an EMBL/GenBank/DDBJ whole genome shotgun (WGS) entry which is preliminary data.</text>
</comment>
<dbReference type="STRING" id="29354.IO98_06200"/>
<dbReference type="SUPFAM" id="SSF51735">
    <property type="entry name" value="NAD(P)-binding Rossmann-fold domains"/>
    <property type="match status" value="1"/>
</dbReference>
<organism evidence="5 6">
    <name type="scientific">Lacrimispora celerecrescens</name>
    <dbReference type="NCBI Taxonomy" id="29354"/>
    <lineage>
        <taxon>Bacteria</taxon>
        <taxon>Bacillati</taxon>
        <taxon>Bacillota</taxon>
        <taxon>Clostridia</taxon>
        <taxon>Lachnospirales</taxon>
        <taxon>Lachnospiraceae</taxon>
        <taxon>Lacrimispora</taxon>
    </lineage>
</organism>
<evidence type="ECO:0000259" key="3">
    <source>
        <dbReference type="Pfam" id="PF01408"/>
    </source>
</evidence>
<dbReference type="GO" id="GO:0016491">
    <property type="term" value="F:oxidoreductase activity"/>
    <property type="evidence" value="ECO:0007669"/>
    <property type="project" value="UniProtKB-KW"/>
</dbReference>
<proteinExistence type="inferred from homology"/>
<dbReference type="Gene3D" id="3.30.360.10">
    <property type="entry name" value="Dihydrodipicolinate Reductase, domain 2"/>
    <property type="match status" value="1"/>
</dbReference>
<accession>A0A084JPT1</accession>
<protein>
    <submittedName>
        <fullName evidence="5">Uncharacterized protein</fullName>
    </submittedName>
</protein>
<comment type="similarity">
    <text evidence="1">Belongs to the Gfo/Idh/MocA family.</text>
</comment>
<evidence type="ECO:0000256" key="1">
    <source>
        <dbReference type="ARBA" id="ARBA00010928"/>
    </source>
</evidence>
<dbReference type="AlphaFoldDB" id="A0A084JPT1"/>